<dbReference type="InterPro" id="IPR001373">
    <property type="entry name" value="Cullin_N"/>
</dbReference>
<evidence type="ECO:0000313" key="4">
    <source>
        <dbReference type="Proteomes" id="UP000494165"/>
    </source>
</evidence>
<keyword evidence="4" id="KW-1185">Reference proteome</keyword>
<sequence length="177" mass="20919">MKRNKKTQETNKMVLPDYTCGPSIQDFSMEWRTVELAVRDILKMQPVSRKNWMLSIEVIFYKLVVSPNYEFLQLAYDRIQIIFEAHVKECAQRIERSPAGNLLNDYYDIWNNFDDACKKLQALFFSLNSELRSIKYEDADLNDGSFMEIQNLGKKYFSLLIESHDKNVERPLVTSQR</sequence>
<dbReference type="EMBL" id="CADEPI010000779">
    <property type="protein sequence ID" value="CAB3388420.1"/>
    <property type="molecule type" value="Genomic_DNA"/>
</dbReference>
<protein>
    <recommendedName>
        <fullName evidence="2">Cullin N-terminal domain-containing protein</fullName>
    </recommendedName>
</protein>
<comment type="similarity">
    <text evidence="1">Belongs to the cullin family.</text>
</comment>
<gene>
    <name evidence="3" type="ORF">CLODIP_2_CD03123</name>
</gene>
<evidence type="ECO:0000313" key="3">
    <source>
        <dbReference type="EMBL" id="CAB3388420.1"/>
    </source>
</evidence>
<reference evidence="3 4" key="1">
    <citation type="submission" date="2020-04" db="EMBL/GenBank/DDBJ databases">
        <authorList>
            <person name="Alioto T."/>
            <person name="Alioto T."/>
            <person name="Gomez Garrido J."/>
        </authorList>
    </citation>
    <scope>NUCLEOTIDE SEQUENCE [LARGE SCALE GENOMIC DNA]</scope>
</reference>
<dbReference type="Gene3D" id="1.20.1310.10">
    <property type="entry name" value="Cullin Repeats"/>
    <property type="match status" value="1"/>
</dbReference>
<feature type="domain" description="Cullin N-terminal" evidence="2">
    <location>
        <begin position="31"/>
        <end position="158"/>
    </location>
</feature>
<comment type="caution">
    <text evidence="3">The sequence shown here is derived from an EMBL/GenBank/DDBJ whole genome shotgun (WGS) entry which is preliminary data.</text>
</comment>
<organism evidence="3 4">
    <name type="scientific">Cloeon dipterum</name>
    <dbReference type="NCBI Taxonomy" id="197152"/>
    <lineage>
        <taxon>Eukaryota</taxon>
        <taxon>Metazoa</taxon>
        <taxon>Ecdysozoa</taxon>
        <taxon>Arthropoda</taxon>
        <taxon>Hexapoda</taxon>
        <taxon>Insecta</taxon>
        <taxon>Pterygota</taxon>
        <taxon>Palaeoptera</taxon>
        <taxon>Ephemeroptera</taxon>
        <taxon>Pisciforma</taxon>
        <taxon>Baetidae</taxon>
        <taxon>Cloeon</taxon>
    </lineage>
</organism>
<dbReference type="Proteomes" id="UP000494165">
    <property type="component" value="Unassembled WGS sequence"/>
</dbReference>
<dbReference type="Pfam" id="PF00888">
    <property type="entry name" value="Cullin"/>
    <property type="match status" value="1"/>
</dbReference>
<name>A0A8S1E2U7_9INSE</name>
<evidence type="ECO:0000256" key="1">
    <source>
        <dbReference type="ARBA" id="ARBA00006019"/>
    </source>
</evidence>
<dbReference type="AlphaFoldDB" id="A0A8S1E2U7"/>
<dbReference type="SUPFAM" id="SSF74788">
    <property type="entry name" value="Cullin repeat-like"/>
    <property type="match status" value="1"/>
</dbReference>
<dbReference type="InterPro" id="IPR016159">
    <property type="entry name" value="Cullin_repeat-like_dom_sf"/>
</dbReference>
<evidence type="ECO:0000259" key="2">
    <source>
        <dbReference type="Pfam" id="PF00888"/>
    </source>
</evidence>
<accession>A0A8S1E2U7</accession>
<proteinExistence type="inferred from homology"/>